<proteinExistence type="predicted"/>
<name>A0AC35GNH2_9BILA</name>
<sequence>MAEEFFNKLNKFFTLLFLSWCFAVLIGIPYIGFKEYTLPLWIFYVIVFGFVLLHYIYSTQKSQQKHVGYQIYGVIGFTIFTIVHFVVVCYYIGQMDDADRDHREIALAFVFGFVPTLSNGFFGGILTSLIYFQKKHSNNNTVNCWQKYVIIGSYSALSILMSTFLLIIVYTNKNIAFRQEFVISDIAIIIGAMFIILASVKSIRAAYFGGLIILSISLFVYGKLFVQMINYIIESLNQGRDFTKSFVWFMLCYTILIFVITGMYICYLLGKKEILKTAELKINVITDEKVFPAPPFFQKY</sequence>
<evidence type="ECO:0000313" key="2">
    <source>
        <dbReference type="WBParaSite" id="PS1159_v2.g7018.t1"/>
    </source>
</evidence>
<organism evidence="1 2">
    <name type="scientific">Panagrolaimus sp. PS1159</name>
    <dbReference type="NCBI Taxonomy" id="55785"/>
    <lineage>
        <taxon>Eukaryota</taxon>
        <taxon>Metazoa</taxon>
        <taxon>Ecdysozoa</taxon>
        <taxon>Nematoda</taxon>
        <taxon>Chromadorea</taxon>
        <taxon>Rhabditida</taxon>
        <taxon>Tylenchina</taxon>
        <taxon>Panagrolaimomorpha</taxon>
        <taxon>Panagrolaimoidea</taxon>
        <taxon>Panagrolaimidae</taxon>
        <taxon>Panagrolaimus</taxon>
    </lineage>
</organism>
<protein>
    <submittedName>
        <fullName evidence="2">Transmembrane protein</fullName>
    </submittedName>
</protein>
<reference evidence="2" key="1">
    <citation type="submission" date="2022-11" db="UniProtKB">
        <authorList>
            <consortium name="WormBaseParasite"/>
        </authorList>
    </citation>
    <scope>IDENTIFICATION</scope>
</reference>
<accession>A0AC35GNH2</accession>
<dbReference type="WBParaSite" id="PS1159_v2.g7018.t1">
    <property type="protein sequence ID" value="PS1159_v2.g7018.t1"/>
    <property type="gene ID" value="PS1159_v2.g7018"/>
</dbReference>
<evidence type="ECO:0000313" key="1">
    <source>
        <dbReference type="Proteomes" id="UP000887580"/>
    </source>
</evidence>
<dbReference type="Proteomes" id="UP000887580">
    <property type="component" value="Unplaced"/>
</dbReference>